<dbReference type="InterPro" id="IPR014710">
    <property type="entry name" value="RmlC-like_jellyroll"/>
</dbReference>
<dbReference type="SMART" id="SM00100">
    <property type="entry name" value="cNMP"/>
    <property type="match status" value="1"/>
</dbReference>
<dbReference type="InterPro" id="IPR036388">
    <property type="entry name" value="WH-like_DNA-bd_sf"/>
</dbReference>
<dbReference type="SUPFAM" id="SSF51206">
    <property type="entry name" value="cAMP-binding domain-like"/>
    <property type="match status" value="1"/>
</dbReference>
<evidence type="ECO:0000256" key="2">
    <source>
        <dbReference type="ARBA" id="ARBA00023125"/>
    </source>
</evidence>
<keyword evidence="7" id="KW-1185">Reference proteome</keyword>
<dbReference type="PROSITE" id="PS50042">
    <property type="entry name" value="CNMP_BINDING_3"/>
    <property type="match status" value="1"/>
</dbReference>
<dbReference type="InterPro" id="IPR036390">
    <property type="entry name" value="WH_DNA-bd_sf"/>
</dbReference>
<keyword evidence="1" id="KW-0805">Transcription regulation</keyword>
<dbReference type="Gene3D" id="2.60.120.10">
    <property type="entry name" value="Jelly Rolls"/>
    <property type="match status" value="1"/>
</dbReference>
<name>A0A5A9ZI06_9RHOB</name>
<dbReference type="RefSeq" id="WP_111365566.1">
    <property type="nucleotide sequence ID" value="NZ_VINQ01000004.1"/>
</dbReference>
<dbReference type="GO" id="GO:0003700">
    <property type="term" value="F:DNA-binding transcription factor activity"/>
    <property type="evidence" value="ECO:0007669"/>
    <property type="project" value="TreeGrafter"/>
</dbReference>
<dbReference type="GO" id="GO:0003677">
    <property type="term" value="F:DNA binding"/>
    <property type="evidence" value="ECO:0007669"/>
    <property type="project" value="UniProtKB-KW"/>
</dbReference>
<dbReference type="PROSITE" id="PS51063">
    <property type="entry name" value="HTH_CRP_2"/>
    <property type="match status" value="1"/>
</dbReference>
<keyword evidence="2" id="KW-0238">DNA-binding</keyword>
<dbReference type="InterPro" id="IPR050397">
    <property type="entry name" value="Env_Response_Regulators"/>
</dbReference>
<dbReference type="Pfam" id="PF13545">
    <property type="entry name" value="HTH_Crp_2"/>
    <property type="match status" value="1"/>
</dbReference>
<dbReference type="InterPro" id="IPR012318">
    <property type="entry name" value="HTH_CRP"/>
</dbReference>
<evidence type="ECO:0000256" key="1">
    <source>
        <dbReference type="ARBA" id="ARBA00023015"/>
    </source>
</evidence>
<evidence type="ECO:0000256" key="3">
    <source>
        <dbReference type="ARBA" id="ARBA00023163"/>
    </source>
</evidence>
<evidence type="ECO:0000259" key="4">
    <source>
        <dbReference type="PROSITE" id="PS50042"/>
    </source>
</evidence>
<dbReference type="EMBL" id="VINQ01000004">
    <property type="protein sequence ID" value="KAA0916817.1"/>
    <property type="molecule type" value="Genomic_DNA"/>
</dbReference>
<evidence type="ECO:0000259" key="5">
    <source>
        <dbReference type="PROSITE" id="PS51063"/>
    </source>
</evidence>
<feature type="domain" description="Cyclic nucleotide-binding" evidence="4">
    <location>
        <begin position="14"/>
        <end position="134"/>
    </location>
</feature>
<gene>
    <name evidence="6" type="ORF">FLO80_08345</name>
</gene>
<proteinExistence type="predicted"/>
<dbReference type="InterPro" id="IPR000595">
    <property type="entry name" value="cNMP-bd_dom"/>
</dbReference>
<feature type="domain" description="HTH crp-type" evidence="5">
    <location>
        <begin position="148"/>
        <end position="216"/>
    </location>
</feature>
<evidence type="ECO:0000313" key="6">
    <source>
        <dbReference type="EMBL" id="KAA0916817.1"/>
    </source>
</evidence>
<keyword evidence="3" id="KW-0804">Transcription</keyword>
<dbReference type="AlphaFoldDB" id="A0A5A9ZI06"/>
<evidence type="ECO:0000313" key="7">
    <source>
        <dbReference type="Proteomes" id="UP000325291"/>
    </source>
</evidence>
<dbReference type="Gene3D" id="1.10.10.10">
    <property type="entry name" value="Winged helix-like DNA-binding domain superfamily/Winged helix DNA-binding domain"/>
    <property type="match status" value="1"/>
</dbReference>
<reference evidence="6 7" key="1">
    <citation type="submission" date="2019-07" db="EMBL/GenBank/DDBJ databases">
        <title>Aquicoccus porphyridii gen. nov., sp. nov., isolated from a small marine red alga, Porphyridium marinum.</title>
        <authorList>
            <person name="Liu L."/>
        </authorList>
    </citation>
    <scope>NUCLEOTIDE SEQUENCE [LARGE SCALE GENOMIC DNA]</scope>
    <source>
        <strain evidence="6 7">L1 8-17</strain>
    </source>
</reference>
<dbReference type="Proteomes" id="UP000325291">
    <property type="component" value="Unassembled WGS sequence"/>
</dbReference>
<dbReference type="PANTHER" id="PTHR24567">
    <property type="entry name" value="CRP FAMILY TRANSCRIPTIONAL REGULATORY PROTEIN"/>
    <property type="match status" value="1"/>
</dbReference>
<dbReference type="GO" id="GO:0005829">
    <property type="term" value="C:cytosol"/>
    <property type="evidence" value="ECO:0007669"/>
    <property type="project" value="TreeGrafter"/>
</dbReference>
<sequence length="234" mass="25394">METLMAAAASRCPVLSQASAASRETLMRHALLRHVERGTCIFSHGAAAESGYILMGGWIKITRTQPCGAISILTLHAPGETFGFADSIRRLPRSATAEAATDCTILSVSARSICQTMRSDSSFGNAILSHSFQQNDSLLQQLEALKIFSGIQRLACFLLRHAKPGNGRHIVRLPFHKHLVAHYLGLKPESLSRSLAKLKEYGVRTVPDGIEISNPGALEALIGETSDIRHREIA</sequence>
<comment type="caution">
    <text evidence="6">The sequence shown here is derived from an EMBL/GenBank/DDBJ whole genome shotgun (WGS) entry which is preliminary data.</text>
</comment>
<dbReference type="CDD" id="cd00038">
    <property type="entry name" value="CAP_ED"/>
    <property type="match status" value="1"/>
</dbReference>
<dbReference type="PANTHER" id="PTHR24567:SF28">
    <property type="entry name" value="LISTERIOLYSIN REGULATORY PROTEIN"/>
    <property type="match status" value="1"/>
</dbReference>
<accession>A0A5A9ZI06</accession>
<dbReference type="InterPro" id="IPR018490">
    <property type="entry name" value="cNMP-bd_dom_sf"/>
</dbReference>
<protein>
    <submittedName>
        <fullName evidence="6">Cyclic nucleotide-binding domain-containing protein</fullName>
    </submittedName>
</protein>
<dbReference type="Pfam" id="PF00027">
    <property type="entry name" value="cNMP_binding"/>
    <property type="match status" value="1"/>
</dbReference>
<organism evidence="6 7">
    <name type="scientific">Aquicoccus porphyridii</name>
    <dbReference type="NCBI Taxonomy" id="1852029"/>
    <lineage>
        <taxon>Bacteria</taxon>
        <taxon>Pseudomonadati</taxon>
        <taxon>Pseudomonadota</taxon>
        <taxon>Alphaproteobacteria</taxon>
        <taxon>Rhodobacterales</taxon>
        <taxon>Paracoccaceae</taxon>
        <taxon>Aquicoccus</taxon>
    </lineage>
</organism>
<dbReference type="SUPFAM" id="SSF46785">
    <property type="entry name" value="Winged helix' DNA-binding domain"/>
    <property type="match status" value="1"/>
</dbReference>